<evidence type="ECO:0000313" key="6">
    <source>
        <dbReference type="EMBL" id="CAB3244467.1"/>
    </source>
</evidence>
<feature type="compositionally biased region" description="Basic and acidic residues" evidence="4">
    <location>
        <begin position="804"/>
        <end position="813"/>
    </location>
</feature>
<feature type="compositionally biased region" description="Polar residues" evidence="4">
    <location>
        <begin position="755"/>
        <end position="767"/>
    </location>
</feature>
<dbReference type="Gene3D" id="3.30.420.10">
    <property type="entry name" value="Ribonuclease H-like superfamily/Ribonuclease H"/>
    <property type="match status" value="1"/>
</dbReference>
<proteinExistence type="predicted"/>
<keyword evidence="2" id="KW-0238">DNA-binding</keyword>
<dbReference type="InterPro" id="IPR006600">
    <property type="entry name" value="HTH_CenpB_DNA-bd_dom"/>
</dbReference>
<dbReference type="InterPro" id="IPR004875">
    <property type="entry name" value="DDE_SF_endonuclease_dom"/>
</dbReference>
<dbReference type="InterPro" id="IPR050863">
    <property type="entry name" value="CenT-Element_Derived"/>
</dbReference>
<dbReference type="Proteomes" id="UP000494106">
    <property type="component" value="Unassembled WGS sequence"/>
</dbReference>
<feature type="coiled-coil region" evidence="3">
    <location>
        <begin position="598"/>
        <end position="625"/>
    </location>
</feature>
<dbReference type="GO" id="GO:0005634">
    <property type="term" value="C:nucleus"/>
    <property type="evidence" value="ECO:0007669"/>
    <property type="project" value="UniProtKB-SubCell"/>
</dbReference>
<evidence type="ECO:0000259" key="5">
    <source>
        <dbReference type="PROSITE" id="PS51253"/>
    </source>
</evidence>
<dbReference type="InterPro" id="IPR009057">
    <property type="entry name" value="Homeodomain-like_sf"/>
</dbReference>
<comment type="subcellular location">
    <subcellularLocation>
        <location evidence="1">Nucleus</location>
    </subcellularLocation>
</comment>
<dbReference type="Pfam" id="PF03184">
    <property type="entry name" value="DDE_1"/>
    <property type="match status" value="1"/>
</dbReference>
<dbReference type="PROSITE" id="PS51253">
    <property type="entry name" value="HTH_CENPB"/>
    <property type="match status" value="1"/>
</dbReference>
<protein>
    <recommendedName>
        <fullName evidence="5">HTH CENPB-type domain-containing protein</fullName>
    </recommendedName>
</protein>
<dbReference type="AlphaFoldDB" id="A0A8S1AF81"/>
<evidence type="ECO:0000256" key="4">
    <source>
        <dbReference type="SAM" id="MobiDB-lite"/>
    </source>
</evidence>
<dbReference type="GO" id="GO:0003677">
    <property type="term" value="F:DNA binding"/>
    <property type="evidence" value="ECO:0007669"/>
    <property type="project" value="UniProtKB-KW"/>
</dbReference>
<dbReference type="EMBL" id="CADEBC010000521">
    <property type="protein sequence ID" value="CAB3244467.1"/>
    <property type="molecule type" value="Genomic_DNA"/>
</dbReference>
<dbReference type="SUPFAM" id="SSF46689">
    <property type="entry name" value="Homeodomain-like"/>
    <property type="match status" value="1"/>
</dbReference>
<sequence length="963" mass="110854">MVRNYKRKKEKTYCCETLLEAVRLVKQKQLTSYAAAERFNIPRSTIISHVYATRGQKQANPGKNTVFSRSCEQEISSYLHIMEKNGFPLTSKEVKALVSEYIKRNGIVTPFREDMPGDDWLRGFRKRNGLSLKKPQSVEIARKRACNPFTVYEYFDLLESVLKDLDLTDKPQRIYNLDETSFSNDPSKTRVIGQKGFRCTRTTSSPGRENTTVLLAANAVGDKVPPLIVFQGKHLWNEWCYKDPYVKTAYTVSRKGWMETSIFEKYIKSVFLLAIGNDRPVLLIYDGHSTHVDLNVIKLAQSENITILKLPPHSSDTLQPLDCSGMKPMKDRWDEALVKWQRLHIGAKLPKSEFARILTEIWSNLNPVILQNGFKKTGIYPFNRQAISQNIFDPLALARWEKEQALTHNVEDNEVEYVNLFTLPEEENTLLTFDKNLNDCTHQIVQNQVYFNVPTLLSLTLQNFNMIGNCLEDAKTHKNCTEVKVTDKQDEMVTEYDNSVNANSKENQIQVEIAGSTIFDQEIIGNKTSIYVKEKYVNTKKQGKKEPRVYEKQKPGYVSSTQKQDSFEQVRKSTSAGTKSNTSSKIIILENVLIKPAATSYNKENRELKKELQEKLKTYEKKQHSIILGNHNETAKIEINQNLQHSQKSVNLDKYYINLDKYAQFKHENEAKTNVMNVSFQELLLKKIGHSDPPKTKKKRVTRGAEILTYNEVIDRMEKEQEEKQRKAEEKQARQKRKLKKKTLTKKKKTRYESDSNTSGSFQSNDSSEAEDPETFYKSLLENNSDNDSIYLEDNSSNVPTFETPKRETRNKNIDIYQISKPGTKTKQTRKKTCLTEKENKSSKRGSYVQEESQCVIYNMLESVASTSKQEFVFVPKEGDFVLAKFSSALGKKTYKYVCLIEDITGEKAVVKGLKSYKQKNTFKLIKNDVSIIDFTDIITVLPQPDCVGELYKFSENINVIEK</sequence>
<gene>
    <name evidence="6" type="ORF">APLA_LOCUS9950</name>
</gene>
<organism evidence="6 7">
    <name type="scientific">Arctia plantaginis</name>
    <name type="common">Wood tiger moth</name>
    <name type="synonym">Phalaena plantaginis</name>
    <dbReference type="NCBI Taxonomy" id="874455"/>
    <lineage>
        <taxon>Eukaryota</taxon>
        <taxon>Metazoa</taxon>
        <taxon>Ecdysozoa</taxon>
        <taxon>Arthropoda</taxon>
        <taxon>Hexapoda</taxon>
        <taxon>Insecta</taxon>
        <taxon>Pterygota</taxon>
        <taxon>Neoptera</taxon>
        <taxon>Endopterygota</taxon>
        <taxon>Lepidoptera</taxon>
        <taxon>Glossata</taxon>
        <taxon>Ditrysia</taxon>
        <taxon>Noctuoidea</taxon>
        <taxon>Erebidae</taxon>
        <taxon>Arctiinae</taxon>
        <taxon>Arctia</taxon>
    </lineage>
</organism>
<name>A0A8S1AF81_ARCPL</name>
<feature type="compositionally biased region" description="Basic and acidic residues" evidence="4">
    <location>
        <begin position="719"/>
        <end position="733"/>
    </location>
</feature>
<dbReference type="OrthoDB" id="10035668at2759"/>
<feature type="region of interest" description="Disordered" evidence="4">
    <location>
        <begin position="787"/>
        <end position="843"/>
    </location>
</feature>
<evidence type="ECO:0000256" key="2">
    <source>
        <dbReference type="ARBA" id="ARBA00023125"/>
    </source>
</evidence>
<dbReference type="PANTHER" id="PTHR19303:SF74">
    <property type="entry name" value="POGO TRANSPOSABLE ELEMENT WITH KRAB DOMAIN"/>
    <property type="match status" value="1"/>
</dbReference>
<feature type="compositionally biased region" description="Basic residues" evidence="4">
    <location>
        <begin position="734"/>
        <end position="750"/>
    </location>
</feature>
<dbReference type="InterPro" id="IPR036397">
    <property type="entry name" value="RNaseH_sf"/>
</dbReference>
<feature type="compositionally biased region" description="Basic and acidic residues" evidence="4">
    <location>
        <begin position="544"/>
        <end position="554"/>
    </location>
</feature>
<feature type="region of interest" description="Disordered" evidence="4">
    <location>
        <begin position="719"/>
        <end position="774"/>
    </location>
</feature>
<evidence type="ECO:0000313" key="7">
    <source>
        <dbReference type="Proteomes" id="UP000494106"/>
    </source>
</evidence>
<keyword evidence="3" id="KW-0175">Coiled coil</keyword>
<keyword evidence="7" id="KW-1185">Reference proteome</keyword>
<evidence type="ECO:0000256" key="3">
    <source>
        <dbReference type="SAM" id="Coils"/>
    </source>
</evidence>
<reference evidence="6 7" key="1">
    <citation type="submission" date="2020-04" db="EMBL/GenBank/DDBJ databases">
        <authorList>
            <person name="Wallbank WR R."/>
            <person name="Pardo Diaz C."/>
            <person name="Kozak K."/>
            <person name="Martin S."/>
            <person name="Jiggins C."/>
            <person name="Moest M."/>
            <person name="Warren A I."/>
            <person name="Byers J.R.P. K."/>
            <person name="Montejo-Kovacevich G."/>
            <person name="Yen C E."/>
        </authorList>
    </citation>
    <scope>NUCLEOTIDE SEQUENCE [LARGE SCALE GENOMIC DNA]</scope>
</reference>
<comment type="caution">
    <text evidence="6">The sequence shown here is derived from an EMBL/GenBank/DDBJ whole genome shotgun (WGS) entry which is preliminary data.</text>
</comment>
<feature type="domain" description="HTH CENPB-type" evidence="5">
    <location>
        <begin position="59"/>
        <end position="134"/>
    </location>
</feature>
<dbReference type="PANTHER" id="PTHR19303">
    <property type="entry name" value="TRANSPOSON"/>
    <property type="match status" value="1"/>
</dbReference>
<feature type="compositionally biased region" description="Polar residues" evidence="4">
    <location>
        <begin position="787"/>
        <end position="801"/>
    </location>
</feature>
<feature type="region of interest" description="Disordered" evidence="4">
    <location>
        <begin position="542"/>
        <end position="578"/>
    </location>
</feature>
<evidence type="ECO:0000256" key="1">
    <source>
        <dbReference type="ARBA" id="ARBA00004123"/>
    </source>
</evidence>
<accession>A0A8S1AF81</accession>